<reference evidence="2" key="2">
    <citation type="submission" date="2023-05" db="EMBL/GenBank/DDBJ databases">
        <authorList>
            <consortium name="Lawrence Berkeley National Laboratory"/>
            <person name="Steindorff A."/>
            <person name="Hensen N."/>
            <person name="Bonometti L."/>
            <person name="Westerberg I."/>
            <person name="Brannstrom I.O."/>
            <person name="Guillou S."/>
            <person name="Cros-Aarteil S."/>
            <person name="Calhoun S."/>
            <person name="Haridas S."/>
            <person name="Kuo A."/>
            <person name="Mondo S."/>
            <person name="Pangilinan J."/>
            <person name="Riley R."/>
            <person name="Labutti K."/>
            <person name="Andreopoulos B."/>
            <person name="Lipzen A."/>
            <person name="Chen C."/>
            <person name="Yanf M."/>
            <person name="Daum C."/>
            <person name="Ng V."/>
            <person name="Clum A."/>
            <person name="Ohm R."/>
            <person name="Martin F."/>
            <person name="Silar P."/>
            <person name="Natvig D."/>
            <person name="Lalanne C."/>
            <person name="Gautier V."/>
            <person name="Ament-Velasquez S.L."/>
            <person name="Kruys A."/>
            <person name="Hutchinson M.I."/>
            <person name="Powell A.J."/>
            <person name="Barry K."/>
            <person name="Miller A.N."/>
            <person name="Grigoriev I.V."/>
            <person name="Debuchy R."/>
            <person name="Gladieux P."/>
            <person name="Thoren M.H."/>
            <person name="Johannesson H."/>
        </authorList>
    </citation>
    <scope>NUCLEOTIDE SEQUENCE</scope>
    <source>
        <strain evidence="2">CBS 757.83</strain>
    </source>
</reference>
<comment type="caution">
    <text evidence="2">The sequence shown here is derived from an EMBL/GenBank/DDBJ whole genome shotgun (WGS) entry which is preliminary data.</text>
</comment>
<dbReference type="InterPro" id="IPR022698">
    <property type="entry name" value="OrsD"/>
</dbReference>
<feature type="compositionally biased region" description="Basic and acidic residues" evidence="1">
    <location>
        <begin position="135"/>
        <end position="146"/>
    </location>
</feature>
<dbReference type="Proteomes" id="UP001305647">
    <property type="component" value="Unassembled WGS sequence"/>
</dbReference>
<accession>A0AAN6PS02</accession>
<sequence>MASFDELFVRLPAFRTAICYEHYTIVTAKSVTRHVDSYHGHLAARTRRYIVEEASALRGNGSLAADIHDIQFPDRIIPAIDGLPVWSDGKRCVQCGHIRRGQRGIQRGHRGWQGGRRRGRGGDTARPGTAADVRSGGEEAAGRGERRGGLVPGGIAYVVGWLSVVPGDWGGGGGMRRAHVGWLPGGERRRDTEDGGAGGAGDPLGGIFVLF</sequence>
<evidence type="ECO:0000313" key="3">
    <source>
        <dbReference type="Proteomes" id="UP001305647"/>
    </source>
</evidence>
<name>A0AAN6PS02_9PEZI</name>
<feature type="compositionally biased region" description="Basic residues" evidence="1">
    <location>
        <begin position="104"/>
        <end position="119"/>
    </location>
</feature>
<evidence type="ECO:0000313" key="2">
    <source>
        <dbReference type="EMBL" id="KAK4095946.1"/>
    </source>
</evidence>
<dbReference type="Pfam" id="PF12013">
    <property type="entry name" value="OrsD"/>
    <property type="match status" value="1"/>
</dbReference>
<gene>
    <name evidence="2" type="ORF">N658DRAFT_481442</name>
</gene>
<evidence type="ECO:0000256" key="1">
    <source>
        <dbReference type="SAM" id="MobiDB-lite"/>
    </source>
</evidence>
<reference evidence="2" key="1">
    <citation type="journal article" date="2023" name="Mol. Phylogenet. Evol.">
        <title>Genome-scale phylogeny and comparative genomics of the fungal order Sordariales.</title>
        <authorList>
            <person name="Hensen N."/>
            <person name="Bonometti L."/>
            <person name="Westerberg I."/>
            <person name="Brannstrom I.O."/>
            <person name="Guillou S."/>
            <person name="Cros-Aarteil S."/>
            <person name="Calhoun S."/>
            <person name="Haridas S."/>
            <person name="Kuo A."/>
            <person name="Mondo S."/>
            <person name="Pangilinan J."/>
            <person name="Riley R."/>
            <person name="LaButti K."/>
            <person name="Andreopoulos B."/>
            <person name="Lipzen A."/>
            <person name="Chen C."/>
            <person name="Yan M."/>
            <person name="Daum C."/>
            <person name="Ng V."/>
            <person name="Clum A."/>
            <person name="Steindorff A."/>
            <person name="Ohm R.A."/>
            <person name="Martin F."/>
            <person name="Silar P."/>
            <person name="Natvig D.O."/>
            <person name="Lalanne C."/>
            <person name="Gautier V."/>
            <person name="Ament-Velasquez S.L."/>
            <person name="Kruys A."/>
            <person name="Hutchinson M.I."/>
            <person name="Powell A.J."/>
            <person name="Barry K."/>
            <person name="Miller A.N."/>
            <person name="Grigoriev I.V."/>
            <person name="Debuchy R."/>
            <person name="Gladieux P."/>
            <person name="Hiltunen Thoren M."/>
            <person name="Johannesson H."/>
        </authorList>
    </citation>
    <scope>NUCLEOTIDE SEQUENCE</scope>
    <source>
        <strain evidence="2">CBS 757.83</strain>
    </source>
</reference>
<keyword evidence="3" id="KW-1185">Reference proteome</keyword>
<feature type="region of interest" description="Disordered" evidence="1">
    <location>
        <begin position="104"/>
        <end position="146"/>
    </location>
</feature>
<protein>
    <submittedName>
        <fullName evidence="2">Uncharacterized protein</fullName>
    </submittedName>
</protein>
<dbReference type="EMBL" id="MU863756">
    <property type="protein sequence ID" value="KAK4095946.1"/>
    <property type="molecule type" value="Genomic_DNA"/>
</dbReference>
<dbReference type="AlphaFoldDB" id="A0AAN6PS02"/>
<organism evidence="2 3">
    <name type="scientific">Parathielavia hyrcaniae</name>
    <dbReference type="NCBI Taxonomy" id="113614"/>
    <lineage>
        <taxon>Eukaryota</taxon>
        <taxon>Fungi</taxon>
        <taxon>Dikarya</taxon>
        <taxon>Ascomycota</taxon>
        <taxon>Pezizomycotina</taxon>
        <taxon>Sordariomycetes</taxon>
        <taxon>Sordariomycetidae</taxon>
        <taxon>Sordariales</taxon>
        <taxon>Chaetomiaceae</taxon>
        <taxon>Parathielavia</taxon>
    </lineage>
</organism>
<proteinExistence type="predicted"/>